<accession>A0A0Q9Z6D9</accession>
<sequence length="238" mass="27333">MKHKLKYIKLPVLVILVAFLFGFAEKRNNARKVSEVKVQFIAGENLYVTEEAVNKLLIQNDVAAAGIDKEILDLNRVERLLNNHDMIENAEAFLSLDGKLQTKISQRKPIGRIVGSSSFYLDKNGLEMPLSPYYSARVPLLLDIDSSNIEKVYPLVSYIQQDKFLTQHITGVRRLPGNKFELQMRKLDFKVYFGKAENIALKLNNFKAFYKKALQDEKLETYKKVNLQFGDQVVCTKK</sequence>
<keyword evidence="2" id="KW-1185">Reference proteome</keyword>
<proteinExistence type="predicted"/>
<organism evidence="1 2">
    <name type="scientific">Salegentibacter mishustinae</name>
    <dbReference type="NCBI Taxonomy" id="270918"/>
    <lineage>
        <taxon>Bacteria</taxon>
        <taxon>Pseudomonadati</taxon>
        <taxon>Bacteroidota</taxon>
        <taxon>Flavobacteriia</taxon>
        <taxon>Flavobacteriales</taxon>
        <taxon>Flavobacteriaceae</taxon>
        <taxon>Salegentibacter</taxon>
    </lineage>
</organism>
<dbReference type="STRING" id="270918.APR42_06970"/>
<name>A0A0Q9Z6D9_9FLAO</name>
<evidence type="ECO:0000313" key="2">
    <source>
        <dbReference type="Proteomes" id="UP000051643"/>
    </source>
</evidence>
<protein>
    <recommendedName>
        <fullName evidence="3">Cell division protein FtsQ</fullName>
    </recommendedName>
</protein>
<dbReference type="EMBL" id="LKTP01000023">
    <property type="protein sequence ID" value="KRG28508.1"/>
    <property type="molecule type" value="Genomic_DNA"/>
</dbReference>
<reference evidence="1" key="1">
    <citation type="submission" date="2015-10" db="EMBL/GenBank/DDBJ databases">
        <title>Draft genome sequence of Salegentibacter mishustinae KCTC 12263.</title>
        <authorList>
            <person name="Lin W."/>
            <person name="Zheng Q."/>
        </authorList>
    </citation>
    <scope>NUCLEOTIDE SEQUENCE [LARGE SCALE GENOMIC DNA]</scope>
    <source>
        <strain evidence="1">KCTC 12263</strain>
    </source>
</reference>
<gene>
    <name evidence="1" type="ORF">APR42_06970</name>
</gene>
<evidence type="ECO:0000313" key="1">
    <source>
        <dbReference type="EMBL" id="KRG28508.1"/>
    </source>
</evidence>
<dbReference type="AlphaFoldDB" id="A0A0Q9Z6D9"/>
<dbReference type="OrthoDB" id="1466667at2"/>
<dbReference type="Proteomes" id="UP000051643">
    <property type="component" value="Unassembled WGS sequence"/>
</dbReference>
<comment type="caution">
    <text evidence="1">The sequence shown here is derived from an EMBL/GenBank/DDBJ whole genome shotgun (WGS) entry which is preliminary data.</text>
</comment>
<evidence type="ECO:0008006" key="3">
    <source>
        <dbReference type="Google" id="ProtNLM"/>
    </source>
</evidence>
<dbReference type="RefSeq" id="WP_057482179.1">
    <property type="nucleotide sequence ID" value="NZ_BMWR01000001.1"/>
</dbReference>